<name>A0A8H4UIC7_9HYPO</name>
<dbReference type="Pfam" id="PF14534">
    <property type="entry name" value="DUF4440"/>
    <property type="match status" value="1"/>
</dbReference>
<proteinExistence type="predicted"/>
<evidence type="ECO:0000259" key="1">
    <source>
        <dbReference type="Pfam" id="PF14534"/>
    </source>
</evidence>
<dbReference type="Proteomes" id="UP000635477">
    <property type="component" value="Unassembled WGS sequence"/>
</dbReference>
<dbReference type="AlphaFoldDB" id="A0A8H4UIC7"/>
<feature type="domain" description="DUF4440" evidence="1">
    <location>
        <begin position="20"/>
        <end position="130"/>
    </location>
</feature>
<reference evidence="2" key="2">
    <citation type="submission" date="2020-05" db="EMBL/GenBank/DDBJ databases">
        <authorList>
            <person name="Kim H.-S."/>
            <person name="Proctor R.H."/>
            <person name="Brown D.W."/>
        </authorList>
    </citation>
    <scope>NUCLEOTIDE SEQUENCE</scope>
    <source>
        <strain evidence="2">NRRL 22465</strain>
    </source>
</reference>
<protein>
    <recommendedName>
        <fullName evidence="1">DUF4440 domain-containing protein</fullName>
    </recommendedName>
</protein>
<dbReference type="Gene3D" id="3.10.450.50">
    <property type="match status" value="1"/>
</dbReference>
<comment type="caution">
    <text evidence="2">The sequence shown here is derived from an EMBL/GenBank/DDBJ whole genome shotgun (WGS) entry which is preliminary data.</text>
</comment>
<reference evidence="2" key="1">
    <citation type="journal article" date="2020" name="BMC Genomics">
        <title>Correction to: Identification and distribution of gene clusters required for synthesis of sphingolipid metabolism inhibitors in diverse species of the filamentous fungus Fusarium.</title>
        <authorList>
            <person name="Kim H.S."/>
            <person name="Lohmar J.M."/>
            <person name="Busman M."/>
            <person name="Brown D.W."/>
            <person name="Naumann T.A."/>
            <person name="Divon H.H."/>
            <person name="Lysoe E."/>
            <person name="Uhlig S."/>
            <person name="Proctor R.H."/>
        </authorList>
    </citation>
    <scope>NUCLEOTIDE SEQUENCE</scope>
    <source>
        <strain evidence="2">NRRL 22465</strain>
    </source>
</reference>
<evidence type="ECO:0000313" key="3">
    <source>
        <dbReference type="Proteomes" id="UP000635477"/>
    </source>
</evidence>
<organism evidence="2 3">
    <name type="scientific">Fusarium zealandicum</name>
    <dbReference type="NCBI Taxonomy" id="1053134"/>
    <lineage>
        <taxon>Eukaryota</taxon>
        <taxon>Fungi</taxon>
        <taxon>Dikarya</taxon>
        <taxon>Ascomycota</taxon>
        <taxon>Pezizomycotina</taxon>
        <taxon>Sordariomycetes</taxon>
        <taxon>Hypocreomycetidae</taxon>
        <taxon>Hypocreales</taxon>
        <taxon>Nectriaceae</taxon>
        <taxon>Fusarium</taxon>
        <taxon>Fusarium staphyleae species complex</taxon>
    </lineage>
</organism>
<evidence type="ECO:0000313" key="2">
    <source>
        <dbReference type="EMBL" id="KAF4977243.1"/>
    </source>
</evidence>
<accession>A0A8H4UIC7</accession>
<sequence>MGEPKKGTIQARNKEGTLEASALLWRALTSDKPETMHKYLTKDAVLAEPDHQIYSPKTEPTLEDYIDDEFEPYTAYKIHDEPEFVEIDMMSTALTYRVTTWKLTDDGQMVATEAWCSSVFRQGAGGDWRCCQHHMAKI</sequence>
<keyword evidence="3" id="KW-1185">Reference proteome</keyword>
<dbReference type="SUPFAM" id="SSF54427">
    <property type="entry name" value="NTF2-like"/>
    <property type="match status" value="1"/>
</dbReference>
<dbReference type="EMBL" id="JABEYC010000450">
    <property type="protein sequence ID" value="KAF4977243.1"/>
    <property type="molecule type" value="Genomic_DNA"/>
</dbReference>
<dbReference type="OrthoDB" id="2865667at2759"/>
<gene>
    <name evidence="2" type="ORF">FZEAL_6207</name>
</gene>
<dbReference type="InterPro" id="IPR032710">
    <property type="entry name" value="NTF2-like_dom_sf"/>
</dbReference>
<dbReference type="InterPro" id="IPR027843">
    <property type="entry name" value="DUF4440"/>
</dbReference>